<comment type="catalytic activity">
    <reaction evidence="10">
        <text>8-oxo-dGTP + H2O = 8-oxo-dGMP + diphosphate + H(+)</text>
        <dbReference type="Rhea" id="RHEA:31575"/>
        <dbReference type="ChEBI" id="CHEBI:15377"/>
        <dbReference type="ChEBI" id="CHEBI:15378"/>
        <dbReference type="ChEBI" id="CHEBI:33019"/>
        <dbReference type="ChEBI" id="CHEBI:63224"/>
        <dbReference type="ChEBI" id="CHEBI:77896"/>
        <dbReference type="EC" id="3.6.1.55"/>
    </reaction>
</comment>
<dbReference type="Proteomes" id="UP000306630">
    <property type="component" value="Unassembled WGS sequence"/>
</dbReference>
<dbReference type="PROSITE" id="PS51462">
    <property type="entry name" value="NUDIX"/>
    <property type="match status" value="1"/>
</dbReference>
<organism evidence="18 19">
    <name type="scientific">Muribaculum intestinale</name>
    <dbReference type="NCBI Taxonomy" id="1796646"/>
    <lineage>
        <taxon>Bacteria</taxon>
        <taxon>Pseudomonadati</taxon>
        <taxon>Bacteroidota</taxon>
        <taxon>Bacteroidia</taxon>
        <taxon>Bacteroidales</taxon>
        <taxon>Muribaculaceae</taxon>
        <taxon>Muribaculum</taxon>
    </lineage>
</organism>
<accession>A0A4S2FY07</accession>
<keyword evidence="6" id="KW-0227">DNA damage</keyword>
<name>A0A4S2FY07_9BACT</name>
<sequence>MKRTIKVVGAAIVDSGKILVAQRPMSDKAYKSLKWEFPGGKIEYGETEEAAIRREIREELDCEIEVDILLPEIEYEYPDFILRMIICICHLVGATAPKCLEHNAVCWIPLDRLSDLDWAAADAQSYPIVADYLNQ</sequence>
<evidence type="ECO:0000256" key="14">
    <source>
        <dbReference type="ARBA" id="ARBA00041592"/>
    </source>
</evidence>
<comment type="cofactor">
    <cofactor evidence="1">
        <name>Mg(2+)</name>
        <dbReference type="ChEBI" id="CHEBI:18420"/>
    </cofactor>
</comment>
<dbReference type="InterPro" id="IPR000086">
    <property type="entry name" value="NUDIX_hydrolase_dom"/>
</dbReference>
<keyword evidence="8" id="KW-0460">Magnesium</keyword>
<keyword evidence="3" id="KW-0515">Mutator protein</keyword>
<evidence type="ECO:0000256" key="13">
    <source>
        <dbReference type="ARBA" id="ARBA00040794"/>
    </source>
</evidence>
<dbReference type="GO" id="GO:0044715">
    <property type="term" value="F:8-oxo-dGDP phosphatase activity"/>
    <property type="evidence" value="ECO:0007669"/>
    <property type="project" value="TreeGrafter"/>
</dbReference>
<dbReference type="PANTHER" id="PTHR47707">
    <property type="entry name" value="8-OXO-DGTP DIPHOSPHATASE"/>
    <property type="match status" value="1"/>
</dbReference>
<dbReference type="AlphaFoldDB" id="A0A4S2FY07"/>
<evidence type="ECO:0000256" key="15">
    <source>
        <dbReference type="ARBA" id="ARBA00041979"/>
    </source>
</evidence>
<evidence type="ECO:0000259" key="17">
    <source>
        <dbReference type="PROSITE" id="PS51462"/>
    </source>
</evidence>
<dbReference type="GO" id="GO:0035539">
    <property type="term" value="F:8-oxo-7,8-dihydrodeoxyguanosine triphosphate pyrophosphatase activity"/>
    <property type="evidence" value="ECO:0007669"/>
    <property type="project" value="UniProtKB-EC"/>
</dbReference>
<evidence type="ECO:0000256" key="10">
    <source>
        <dbReference type="ARBA" id="ARBA00035861"/>
    </source>
</evidence>
<dbReference type="CDD" id="cd03425">
    <property type="entry name" value="NUDIX_MutT_NudA_like"/>
    <property type="match status" value="1"/>
</dbReference>
<dbReference type="EC" id="3.6.1.55" evidence="12"/>
<protein>
    <recommendedName>
        <fullName evidence="13">8-oxo-dGTP diphosphatase</fullName>
        <ecNumber evidence="12">3.6.1.55</ecNumber>
    </recommendedName>
    <alternativeName>
        <fullName evidence="16">7,8-dihydro-8-oxoguanine-triphosphatase</fullName>
    </alternativeName>
    <alternativeName>
        <fullName evidence="15">Mutator protein MutT</fullName>
    </alternativeName>
    <alternativeName>
        <fullName evidence="14">dGTP pyrophosphohydrolase</fullName>
    </alternativeName>
</protein>
<evidence type="ECO:0000313" key="18">
    <source>
        <dbReference type="EMBL" id="TGY74228.1"/>
    </source>
</evidence>
<evidence type="ECO:0000256" key="6">
    <source>
        <dbReference type="ARBA" id="ARBA00022763"/>
    </source>
</evidence>
<evidence type="ECO:0000256" key="7">
    <source>
        <dbReference type="ARBA" id="ARBA00022801"/>
    </source>
</evidence>
<evidence type="ECO:0000256" key="11">
    <source>
        <dbReference type="ARBA" id="ARBA00036904"/>
    </source>
</evidence>
<dbReference type="GO" id="GO:0044716">
    <property type="term" value="F:8-oxo-GDP phosphatase activity"/>
    <property type="evidence" value="ECO:0007669"/>
    <property type="project" value="TreeGrafter"/>
</dbReference>
<dbReference type="EMBL" id="SRYD01000024">
    <property type="protein sequence ID" value="TGY74228.1"/>
    <property type="molecule type" value="Genomic_DNA"/>
</dbReference>
<evidence type="ECO:0000256" key="5">
    <source>
        <dbReference type="ARBA" id="ARBA00022723"/>
    </source>
</evidence>
<evidence type="ECO:0000256" key="2">
    <source>
        <dbReference type="ARBA" id="ARBA00005582"/>
    </source>
</evidence>
<dbReference type="SUPFAM" id="SSF55811">
    <property type="entry name" value="Nudix"/>
    <property type="match status" value="1"/>
</dbReference>
<evidence type="ECO:0000256" key="9">
    <source>
        <dbReference type="ARBA" id="ARBA00023204"/>
    </source>
</evidence>
<dbReference type="InterPro" id="IPR047127">
    <property type="entry name" value="MutT-like"/>
</dbReference>
<evidence type="ECO:0000256" key="1">
    <source>
        <dbReference type="ARBA" id="ARBA00001946"/>
    </source>
</evidence>
<dbReference type="GO" id="GO:0006281">
    <property type="term" value="P:DNA repair"/>
    <property type="evidence" value="ECO:0007669"/>
    <property type="project" value="UniProtKB-KW"/>
</dbReference>
<dbReference type="GO" id="GO:0046872">
    <property type="term" value="F:metal ion binding"/>
    <property type="evidence" value="ECO:0007669"/>
    <property type="project" value="UniProtKB-KW"/>
</dbReference>
<comment type="similarity">
    <text evidence="2">Belongs to the Nudix hydrolase family.</text>
</comment>
<gene>
    <name evidence="18" type="ORF">E5333_07300</name>
</gene>
<dbReference type="InterPro" id="IPR020476">
    <property type="entry name" value="Nudix_hydrolase"/>
</dbReference>
<comment type="catalytic activity">
    <reaction evidence="11">
        <text>8-oxo-GTP + H2O = 8-oxo-GMP + diphosphate + H(+)</text>
        <dbReference type="Rhea" id="RHEA:67616"/>
        <dbReference type="ChEBI" id="CHEBI:15377"/>
        <dbReference type="ChEBI" id="CHEBI:15378"/>
        <dbReference type="ChEBI" id="CHEBI:33019"/>
        <dbReference type="ChEBI" id="CHEBI:143553"/>
        <dbReference type="ChEBI" id="CHEBI:145694"/>
    </reaction>
</comment>
<dbReference type="GO" id="GO:0006260">
    <property type="term" value="P:DNA replication"/>
    <property type="evidence" value="ECO:0007669"/>
    <property type="project" value="UniProtKB-KW"/>
</dbReference>
<evidence type="ECO:0000256" key="16">
    <source>
        <dbReference type="ARBA" id="ARBA00042798"/>
    </source>
</evidence>
<comment type="caution">
    <text evidence="18">The sequence shown here is derived from an EMBL/GenBank/DDBJ whole genome shotgun (WGS) entry which is preliminary data.</text>
</comment>
<dbReference type="GO" id="GO:0008413">
    <property type="term" value="F:8-oxo-7,8-dihydroguanosine triphosphate pyrophosphatase activity"/>
    <property type="evidence" value="ECO:0007669"/>
    <property type="project" value="TreeGrafter"/>
</dbReference>
<keyword evidence="7 18" id="KW-0378">Hydrolase</keyword>
<dbReference type="PRINTS" id="PR00502">
    <property type="entry name" value="NUDIXFAMILY"/>
</dbReference>
<evidence type="ECO:0000256" key="3">
    <source>
        <dbReference type="ARBA" id="ARBA00022457"/>
    </source>
</evidence>
<evidence type="ECO:0000256" key="8">
    <source>
        <dbReference type="ARBA" id="ARBA00022842"/>
    </source>
</evidence>
<dbReference type="PANTHER" id="PTHR47707:SF1">
    <property type="entry name" value="NUDIX HYDROLASE FAMILY PROTEIN"/>
    <property type="match status" value="1"/>
</dbReference>
<feature type="domain" description="Nudix hydrolase" evidence="17">
    <location>
        <begin position="3"/>
        <end position="131"/>
    </location>
</feature>
<evidence type="ECO:0000256" key="12">
    <source>
        <dbReference type="ARBA" id="ARBA00038905"/>
    </source>
</evidence>
<dbReference type="Pfam" id="PF00293">
    <property type="entry name" value="NUDIX"/>
    <property type="match status" value="1"/>
</dbReference>
<keyword evidence="5" id="KW-0479">Metal-binding</keyword>
<evidence type="ECO:0000313" key="19">
    <source>
        <dbReference type="Proteomes" id="UP000306630"/>
    </source>
</evidence>
<keyword evidence="4" id="KW-0235">DNA replication</keyword>
<proteinExistence type="inferred from homology"/>
<dbReference type="InterPro" id="IPR015797">
    <property type="entry name" value="NUDIX_hydrolase-like_dom_sf"/>
</dbReference>
<evidence type="ECO:0000256" key="4">
    <source>
        <dbReference type="ARBA" id="ARBA00022705"/>
    </source>
</evidence>
<reference evidence="18 19" key="1">
    <citation type="submission" date="2019-04" db="EMBL/GenBank/DDBJ databases">
        <title>Microbes associate with the intestines of laboratory mice.</title>
        <authorList>
            <person name="Navarre W."/>
            <person name="Wong E."/>
            <person name="Huang K."/>
            <person name="Tropini C."/>
            <person name="Ng K."/>
            <person name="Yu B."/>
        </authorList>
    </citation>
    <scope>NUCLEOTIDE SEQUENCE [LARGE SCALE GENOMIC DNA]</scope>
    <source>
        <strain evidence="18 19">NM06_A21</strain>
    </source>
</reference>
<dbReference type="Gene3D" id="3.90.79.10">
    <property type="entry name" value="Nucleoside Triphosphate Pyrophosphohydrolase"/>
    <property type="match status" value="1"/>
</dbReference>
<keyword evidence="9" id="KW-0234">DNA repair</keyword>